<dbReference type="PATRIC" id="fig|821.40.peg.1660"/>
<dbReference type="InterPro" id="IPR032787">
    <property type="entry name" value="Prok-E2_D"/>
</dbReference>
<evidence type="ECO:0000256" key="1">
    <source>
        <dbReference type="SAM" id="MobiDB-lite"/>
    </source>
</evidence>
<dbReference type="EMBL" id="CP013020">
    <property type="protein sequence ID" value="ALK84005.1"/>
    <property type="molecule type" value="Genomic_DNA"/>
</dbReference>
<proteinExistence type="predicted"/>
<dbReference type="GO" id="GO:0016874">
    <property type="term" value="F:ligase activity"/>
    <property type="evidence" value="ECO:0007669"/>
    <property type="project" value="UniProtKB-KW"/>
</dbReference>
<feature type="region of interest" description="Disordered" evidence="1">
    <location>
        <begin position="212"/>
        <end position="233"/>
    </location>
</feature>
<sequence length="233" mass="27042">MNELTKKMQEIMVPKAALIAYEYRESAYATGKNYLELRPINKAGRMEAGIPVTYEFMNALVESYSDERQNVPHGRLPSNMLWCDTRKGHEKYIWYNPPGKRRMFFKDSLNIKDGVFHLPGVVYIIENERMTIFAYKGRTPEEDTPLYLAPFFNVTRGSVCLGSSTLVKPENMDFHALQEYWEKRFWLSEFSHLGGSENPTRGNLVSVTEQARERPFNNDELKPANKQLKDILS</sequence>
<dbReference type="Proteomes" id="UP000736888">
    <property type="component" value="Unassembled WGS sequence"/>
</dbReference>
<accession>A0A0P0LI03</accession>
<reference evidence="4" key="1">
    <citation type="submission" date="2015-10" db="EMBL/GenBank/DDBJ databases">
        <title>Extensive mobilome-driven genome diversification in gut-associated Bacteroides vulgatus mpk.</title>
        <authorList>
            <person name="Beier S."/>
            <person name="Lange A."/>
            <person name="Huson D.H."/>
            <person name="Frick J.-S."/>
            <person name="Autenrieth I.B."/>
        </authorList>
    </citation>
    <scope>NUCLEOTIDE SEQUENCE [LARGE SCALE GENOMIC DNA]</scope>
    <source>
        <strain evidence="4">mpk</strain>
    </source>
</reference>
<gene>
    <name evidence="2" type="ORF">BvMPK_1398</name>
    <name evidence="3" type="ORF">KTG10_02505</name>
</gene>
<dbReference type="Pfam" id="PF14460">
    <property type="entry name" value="Prok-E2_D"/>
    <property type="match status" value="1"/>
</dbReference>
<reference evidence="2 4" key="2">
    <citation type="journal article" date="2016" name="Genome Biol. Evol.">
        <title>Extensive mobilome-driven genome diversification in mouse gut-associated Bacteroides vulgatus mpk.</title>
        <authorList>
            <person name="Lange A."/>
            <person name="Beier S."/>
            <person name="Steimle A."/>
            <person name="Autenrieth I.B."/>
            <person name="Huson D.H."/>
            <person name="Frick J.S."/>
        </authorList>
    </citation>
    <scope>NUCLEOTIDE SEQUENCE [LARGE SCALE GENOMIC DNA]</scope>
    <source>
        <strain evidence="2">Mpk</strain>
        <strain evidence="4">mpk</strain>
    </source>
</reference>
<evidence type="ECO:0000313" key="2">
    <source>
        <dbReference type="EMBL" id="ALK84005.1"/>
    </source>
</evidence>
<dbReference type="EMBL" id="JAHPYS010000003">
    <property type="protein sequence ID" value="MBU9137632.1"/>
    <property type="molecule type" value="Genomic_DNA"/>
</dbReference>
<evidence type="ECO:0000313" key="4">
    <source>
        <dbReference type="Proteomes" id="UP000061587"/>
    </source>
</evidence>
<dbReference type="AlphaFoldDB" id="A0A0P0LI03"/>
<dbReference type="RefSeq" id="WP_005682865.1">
    <property type="nucleotide sequence ID" value="NZ_CP181425.1"/>
</dbReference>
<dbReference type="Proteomes" id="UP000061587">
    <property type="component" value="Chromosome"/>
</dbReference>
<evidence type="ECO:0000313" key="3">
    <source>
        <dbReference type="EMBL" id="MBU9137632.1"/>
    </source>
</evidence>
<protein>
    <submittedName>
        <fullName evidence="3">Prokaryotic E2 ligase family D protein</fullName>
    </submittedName>
</protein>
<reference evidence="3" key="3">
    <citation type="submission" date="2021-06" db="EMBL/GenBank/DDBJ databases">
        <title>Collection of gut derived symbiotic bacterial strains cultured from healthy donors.</title>
        <authorList>
            <person name="Lin H."/>
            <person name="Littmann E."/>
            <person name="Pamer E.G."/>
        </authorList>
    </citation>
    <scope>NUCLEOTIDE SEQUENCE</scope>
    <source>
        <strain evidence="3">MSK.6.33</strain>
    </source>
</reference>
<name>A0A0P0LI03_PHOVU</name>
<keyword evidence="3" id="KW-0436">Ligase</keyword>
<dbReference type="GeneID" id="75111577"/>
<organism evidence="2 4">
    <name type="scientific">Phocaeicola vulgatus</name>
    <name type="common">Bacteroides vulgatus</name>
    <dbReference type="NCBI Taxonomy" id="821"/>
    <lineage>
        <taxon>Bacteria</taxon>
        <taxon>Pseudomonadati</taxon>
        <taxon>Bacteroidota</taxon>
        <taxon>Bacteroidia</taxon>
        <taxon>Bacteroidales</taxon>
        <taxon>Bacteroidaceae</taxon>
        <taxon>Phocaeicola</taxon>
    </lineage>
</organism>